<feature type="region of interest" description="Disordered" evidence="2">
    <location>
        <begin position="291"/>
        <end position="358"/>
    </location>
</feature>
<feature type="coiled-coil region" evidence="1">
    <location>
        <begin position="621"/>
        <end position="669"/>
    </location>
</feature>
<dbReference type="RefSeq" id="WP_141446044.1">
    <property type="nucleotide sequence ID" value="NZ_CP041217.1"/>
</dbReference>
<feature type="compositionally biased region" description="Low complexity" evidence="2">
    <location>
        <begin position="298"/>
        <end position="309"/>
    </location>
</feature>
<feature type="region of interest" description="Disordered" evidence="2">
    <location>
        <begin position="211"/>
        <end position="236"/>
    </location>
</feature>
<keyword evidence="1" id="KW-0175">Coiled coil</keyword>
<dbReference type="Proteomes" id="UP000316968">
    <property type="component" value="Chromosome"/>
</dbReference>
<protein>
    <submittedName>
        <fullName evidence="3">Uncharacterized protein</fullName>
    </submittedName>
</protein>
<accession>A0A4Y6UUH2</accession>
<dbReference type="AlphaFoldDB" id="A0A4Y6UUH2"/>
<reference evidence="3 4" key="1">
    <citation type="submission" date="2019-06" db="EMBL/GenBank/DDBJ databases">
        <title>Saccharibacillus brassicae sp. nov., an endophytic bacterium isolated from Chinese cabbage seeds (Brassica pekinensis).</title>
        <authorList>
            <person name="Jiang L."/>
            <person name="Lee J."/>
            <person name="Kim S.W."/>
        </authorList>
    </citation>
    <scope>NUCLEOTIDE SEQUENCE [LARGE SCALE GENOMIC DNA]</scope>
    <source>
        <strain evidence="4">KCTC 43072 / ATSA2</strain>
    </source>
</reference>
<dbReference type="EMBL" id="CP041217">
    <property type="protein sequence ID" value="QDH19655.1"/>
    <property type="molecule type" value="Genomic_DNA"/>
</dbReference>
<proteinExistence type="predicted"/>
<evidence type="ECO:0000256" key="1">
    <source>
        <dbReference type="SAM" id="Coils"/>
    </source>
</evidence>
<organism evidence="3 4">
    <name type="scientific">Saccharibacillus brassicae</name>
    <dbReference type="NCBI Taxonomy" id="2583377"/>
    <lineage>
        <taxon>Bacteria</taxon>
        <taxon>Bacillati</taxon>
        <taxon>Bacillota</taxon>
        <taxon>Bacilli</taxon>
        <taxon>Bacillales</taxon>
        <taxon>Paenibacillaceae</taxon>
        <taxon>Saccharibacillus</taxon>
    </lineage>
</organism>
<keyword evidence="4" id="KW-1185">Reference proteome</keyword>
<feature type="compositionally biased region" description="Low complexity" evidence="2">
    <location>
        <begin position="211"/>
        <end position="227"/>
    </location>
</feature>
<dbReference type="OrthoDB" id="2675821at2"/>
<evidence type="ECO:0000313" key="3">
    <source>
        <dbReference type="EMBL" id="QDH19655.1"/>
    </source>
</evidence>
<name>A0A4Y6UUH2_SACBS</name>
<evidence type="ECO:0000256" key="2">
    <source>
        <dbReference type="SAM" id="MobiDB-lite"/>
    </source>
</evidence>
<gene>
    <name evidence="3" type="ORF">FFV09_01525</name>
</gene>
<dbReference type="KEGG" id="saca:FFV09_01525"/>
<sequence length="676" mass="73441">MYGHTFAQALCKLGGDELRLVYVLCCDTAVQELLVSKIRDFLKREPERFTAQLQEKVLAYREWSDDELRLAILLELAKRSRLHGAPLTTAAELEEFAGGIVEQIELGAAEEDRAYFTYREEHPESSALEALIDYQIEQWTEGLGRLLDAAPQSEWEEYIRRIEPLLPEGMSELWATAAWPNGGAAGSGMAGSGMAGSGMAGEAGMGTAAEAGTAAGTGSSPSAAAAGVPPRGEGADLSAFEDRAPEWEPFGGEDYPPGIAESPGAAEALRHAGEAAPLPGSQAADAEWERALGGRSDSGAASTAEAAGAVPGVRLDKAQSSAAGGAGGDDAGAAGYEADGESERPDDAQQASGPPRPSGVKLLLAALESRKGYAYYETLMSLLAAAEGLLGIGGMPDLYGRRVSFLAVSASPVFLHVLPGGSKSAPRTLYRSLNPQRRRLPLLLVQLFLPELVSEDEHDADYEPMLALWRARAEQHGTFKSEIAEEDSHIDYYKRESASCAEQLEASKTERAGSEKRIFEIRGSLVDKLRASSMQLPYISDSFDRLLAEYADNRQRIADAENSRQERGQGFAGLLKYTLNYATSSVTLIDLRRKQDRLLERMADEALHNEGEWGQGERYVVAAERERIAFLDAEISRLEKLQAEYREQLRRSEQARKTLEQSKKKLEKQVYGLMDL</sequence>
<evidence type="ECO:0000313" key="4">
    <source>
        <dbReference type="Proteomes" id="UP000316968"/>
    </source>
</evidence>